<protein>
    <submittedName>
        <fullName evidence="2">Uncharacterized protein</fullName>
    </submittedName>
</protein>
<feature type="compositionally biased region" description="Polar residues" evidence="1">
    <location>
        <begin position="314"/>
        <end position="339"/>
    </location>
</feature>
<evidence type="ECO:0000313" key="2">
    <source>
        <dbReference type="EMBL" id="KJA29787.1"/>
    </source>
</evidence>
<proteinExistence type="predicted"/>
<dbReference type="STRING" id="945553.A0A0D2LP01"/>
<name>A0A0D2LP01_HYPSF</name>
<feature type="region of interest" description="Disordered" evidence="1">
    <location>
        <begin position="54"/>
        <end position="86"/>
    </location>
</feature>
<keyword evidence="3" id="KW-1185">Reference proteome</keyword>
<dbReference type="OMA" id="PLRWATH"/>
<sequence>MSAEQYIEQDSHGTTGNNELPTYDDLAEQNGPNSRFGRWRGWIEKRAAERYADITPQERERRRERGWDLPQGADVTQSPDDDEAFHSPQLFVPARKDSLPLHIQTDYLSINDSPPHTPDNASTIAPPLPFVSQTIAPTHLKLNHFGSRFLPHTTSQIRCVLPLLGDRMILVGHDVGLSVLDMFPQEWNEHGEIITKGPDEAQCRPIWLGETIFQLSILETEDIGNGTPQGVVLAIVGPSQNSASGKDVESTRVARMYSLSSLISLARWTLANKGTKPLDLHRTATWQSPNTPSKRHKAQGSLARGIKSLIDAPQSHSGQQEFGSAPQTQGFLSPSGSTVSAFPSSNAPSSSRRSPSSRRNSAESSWNVVDNLPLRWATDFVPLAVPGSRLVGAMVITFATWSDDTRKGRMGGQLLAIATKTNILLYETPKGERAYRFVKEFYTPLQPRQLCFIQQLVTDTRGSAEHLPTGRFHHAHKRSDSGSTIKGVANTASSSTPLSYGTHLSLFVVFDKKAGLIRLADSAVGEVELGEDGGPQPSSGLFPRDTFASTVSAASIRQRARLSFDIRESVAKWILPVRCDLPVPGKPGVTKPVHILSKGKRTHIVPCPLPPRLSATSPLHAVFWKSHPKHVSARVIHSHGDPVDEPPLLQLVAFGESGIEVQEVGISFMSNNGKGRAFPDEQVRGEEDIGDAGFLTMGGNWDRTEQTYGFQMMPSASSMFSVESMDSTDLLGRMKREEGIYGWCRKGMEDWRVFWVGGDQELTLDSSSDTYYSGD</sequence>
<feature type="compositionally biased region" description="Basic and acidic residues" evidence="1">
    <location>
        <begin position="54"/>
        <end position="67"/>
    </location>
</feature>
<dbReference type="OrthoDB" id="2590590at2759"/>
<reference evidence="3" key="1">
    <citation type="submission" date="2014-04" db="EMBL/GenBank/DDBJ databases">
        <title>Evolutionary Origins and Diversification of the Mycorrhizal Mutualists.</title>
        <authorList>
            <consortium name="DOE Joint Genome Institute"/>
            <consortium name="Mycorrhizal Genomics Consortium"/>
            <person name="Kohler A."/>
            <person name="Kuo A."/>
            <person name="Nagy L.G."/>
            <person name="Floudas D."/>
            <person name="Copeland A."/>
            <person name="Barry K.W."/>
            <person name="Cichocki N."/>
            <person name="Veneault-Fourrey C."/>
            <person name="LaButti K."/>
            <person name="Lindquist E.A."/>
            <person name="Lipzen A."/>
            <person name="Lundell T."/>
            <person name="Morin E."/>
            <person name="Murat C."/>
            <person name="Riley R."/>
            <person name="Ohm R."/>
            <person name="Sun H."/>
            <person name="Tunlid A."/>
            <person name="Henrissat B."/>
            <person name="Grigoriev I.V."/>
            <person name="Hibbett D.S."/>
            <person name="Martin F."/>
        </authorList>
    </citation>
    <scope>NUCLEOTIDE SEQUENCE [LARGE SCALE GENOMIC DNA]</scope>
    <source>
        <strain evidence="3">FD-334 SS-4</strain>
    </source>
</reference>
<feature type="region of interest" description="Disordered" evidence="1">
    <location>
        <begin position="1"/>
        <end position="37"/>
    </location>
</feature>
<feature type="region of interest" description="Disordered" evidence="1">
    <location>
        <begin position="314"/>
        <end position="364"/>
    </location>
</feature>
<dbReference type="AlphaFoldDB" id="A0A0D2LP01"/>
<evidence type="ECO:0000313" key="3">
    <source>
        <dbReference type="Proteomes" id="UP000054270"/>
    </source>
</evidence>
<feature type="region of interest" description="Disordered" evidence="1">
    <location>
        <begin position="281"/>
        <end position="302"/>
    </location>
</feature>
<evidence type="ECO:0000256" key="1">
    <source>
        <dbReference type="SAM" id="MobiDB-lite"/>
    </source>
</evidence>
<gene>
    <name evidence="2" type="ORF">HYPSUDRAFT_31786</name>
</gene>
<dbReference type="EMBL" id="KN817518">
    <property type="protein sequence ID" value="KJA29787.1"/>
    <property type="molecule type" value="Genomic_DNA"/>
</dbReference>
<feature type="compositionally biased region" description="Low complexity" evidence="1">
    <location>
        <begin position="340"/>
        <end position="364"/>
    </location>
</feature>
<organism evidence="2 3">
    <name type="scientific">Hypholoma sublateritium (strain FD-334 SS-4)</name>
    <dbReference type="NCBI Taxonomy" id="945553"/>
    <lineage>
        <taxon>Eukaryota</taxon>
        <taxon>Fungi</taxon>
        <taxon>Dikarya</taxon>
        <taxon>Basidiomycota</taxon>
        <taxon>Agaricomycotina</taxon>
        <taxon>Agaricomycetes</taxon>
        <taxon>Agaricomycetidae</taxon>
        <taxon>Agaricales</taxon>
        <taxon>Agaricineae</taxon>
        <taxon>Strophariaceae</taxon>
        <taxon>Hypholoma</taxon>
    </lineage>
</organism>
<accession>A0A0D2LP01</accession>
<dbReference type="Proteomes" id="UP000054270">
    <property type="component" value="Unassembled WGS sequence"/>
</dbReference>